<dbReference type="PATRIC" id="fig|1365253.3.peg.4992"/>
<organism evidence="1 2">
    <name type="scientific">Pseudoalteromonas luteoviolacea NCIMB 1942</name>
    <dbReference type="NCBI Taxonomy" id="1365253"/>
    <lineage>
        <taxon>Bacteria</taxon>
        <taxon>Pseudomonadati</taxon>
        <taxon>Pseudomonadota</taxon>
        <taxon>Gammaproteobacteria</taxon>
        <taxon>Alteromonadales</taxon>
        <taxon>Pseudoalteromonadaceae</taxon>
        <taxon>Pseudoalteromonas</taxon>
    </lineage>
</organism>
<dbReference type="EMBL" id="AUXT01000216">
    <property type="protein sequence ID" value="KZN41457.1"/>
    <property type="molecule type" value="Genomic_DNA"/>
</dbReference>
<proteinExistence type="predicted"/>
<dbReference type="OrthoDB" id="4459407at2"/>
<name>A0A166Y573_9GAMM</name>
<dbReference type="InterPro" id="IPR019587">
    <property type="entry name" value="Polyketide_cyclase/dehydratase"/>
</dbReference>
<dbReference type="Proteomes" id="UP000076587">
    <property type="component" value="Unassembled WGS sequence"/>
</dbReference>
<protein>
    <recommendedName>
        <fullName evidence="3">Polyketide cyclase</fullName>
    </recommendedName>
</protein>
<accession>A0A166Y573</accession>
<sequence>MVSTAMNIHNKQTINAPIEQVWKLVAEDFANAYKWMSGVVHSYEINHGLKGETPVAGRVCNLENHEKPFHAVENILRFDETSHTLVFEVIPVKERGPKLPVVKNKVTIELTATSEGQTIVYWHSNVTLKLIGKLLYPILKLGLYKAFSDILQDLKAYIETGNPSKRKVSSDKKLLAAT</sequence>
<comment type="caution">
    <text evidence="1">The sequence shown here is derived from an EMBL/GenBank/DDBJ whole genome shotgun (WGS) entry which is preliminary data.</text>
</comment>
<dbReference type="Pfam" id="PF10604">
    <property type="entry name" value="Polyketide_cyc2"/>
    <property type="match status" value="1"/>
</dbReference>
<dbReference type="SUPFAM" id="SSF55961">
    <property type="entry name" value="Bet v1-like"/>
    <property type="match status" value="1"/>
</dbReference>
<gene>
    <name evidence="1" type="ORF">N482_03910</name>
</gene>
<dbReference type="InterPro" id="IPR023393">
    <property type="entry name" value="START-like_dom_sf"/>
</dbReference>
<evidence type="ECO:0008006" key="3">
    <source>
        <dbReference type="Google" id="ProtNLM"/>
    </source>
</evidence>
<reference evidence="1 2" key="1">
    <citation type="submission" date="2013-07" db="EMBL/GenBank/DDBJ databases">
        <title>Comparative Genomic and Metabolomic Analysis of Twelve Strains of Pseudoalteromonas luteoviolacea.</title>
        <authorList>
            <person name="Vynne N.G."/>
            <person name="Mansson M."/>
            <person name="Gram L."/>
        </authorList>
    </citation>
    <scope>NUCLEOTIDE SEQUENCE [LARGE SCALE GENOMIC DNA]</scope>
    <source>
        <strain evidence="1 2">NCIMB 1942</strain>
    </source>
</reference>
<evidence type="ECO:0000313" key="2">
    <source>
        <dbReference type="Proteomes" id="UP000076587"/>
    </source>
</evidence>
<dbReference type="Gene3D" id="3.30.530.20">
    <property type="match status" value="1"/>
</dbReference>
<dbReference type="AlphaFoldDB" id="A0A166Y573"/>
<dbReference type="CDD" id="cd07821">
    <property type="entry name" value="PYR_PYL_RCAR_like"/>
    <property type="match status" value="1"/>
</dbReference>
<evidence type="ECO:0000313" key="1">
    <source>
        <dbReference type="EMBL" id="KZN41457.1"/>
    </source>
</evidence>